<dbReference type="InterPro" id="IPR003450">
    <property type="entry name" value="Replication_origin-bd"/>
</dbReference>
<evidence type="ECO:0000256" key="6">
    <source>
        <dbReference type="ARBA" id="ARBA00023125"/>
    </source>
</evidence>
<keyword evidence="11" id="KW-1185">Reference proteome</keyword>
<dbReference type="GO" id="GO:0003688">
    <property type="term" value="F:DNA replication origin binding"/>
    <property type="evidence" value="ECO:0007669"/>
    <property type="project" value="InterPro"/>
</dbReference>
<comment type="function">
    <text evidence="7">Functions as a docking protein to recruit essential components of the viral replication machinery to viral DNA origins. In the presence of the major DNA-binding protein, opens dsDNA leading to a conformational change in the origin that facilitates DNA unwinding and subsequent replication.</text>
</comment>
<keyword evidence="5" id="KW-0067">ATP-binding</keyword>
<evidence type="ECO:0000256" key="7">
    <source>
        <dbReference type="ARBA" id="ARBA00025279"/>
    </source>
</evidence>
<dbReference type="SMART" id="SM00487">
    <property type="entry name" value="DEXDc"/>
    <property type="match status" value="1"/>
</dbReference>
<dbReference type="GO" id="GO:0006260">
    <property type="term" value="P:DNA replication"/>
    <property type="evidence" value="ECO:0007669"/>
    <property type="project" value="UniProtKB-KW"/>
</dbReference>
<evidence type="ECO:0000256" key="4">
    <source>
        <dbReference type="ARBA" id="ARBA00022741"/>
    </source>
</evidence>
<dbReference type="Gene3D" id="3.40.50.300">
    <property type="entry name" value="P-loop containing nucleotide triphosphate hydrolases"/>
    <property type="match status" value="1"/>
</dbReference>
<evidence type="ECO:0000256" key="5">
    <source>
        <dbReference type="ARBA" id="ARBA00022840"/>
    </source>
</evidence>
<evidence type="ECO:0000313" key="10">
    <source>
        <dbReference type="EMBL" id="QEG54044.1"/>
    </source>
</evidence>
<evidence type="ECO:0000256" key="1">
    <source>
        <dbReference type="ARBA" id="ARBA00007195"/>
    </source>
</evidence>
<evidence type="ECO:0000313" key="11">
    <source>
        <dbReference type="Proteomes" id="UP001144437"/>
    </source>
</evidence>
<comment type="similarity">
    <text evidence="1">Belongs to the herpesviridae OriBP family.</text>
</comment>
<organism evidence="10 11">
    <name type="scientific">Cacatuid alphaherpesvirus 2</name>
    <dbReference type="NCBI Taxonomy" id="2604840"/>
    <lineage>
        <taxon>Viruses</taxon>
        <taxon>Duplodnaviria</taxon>
        <taxon>Heunggongvirae</taxon>
        <taxon>Peploviricota</taxon>
        <taxon>Herviviricetes</taxon>
        <taxon>Herpesvirales</taxon>
        <taxon>Orthoherpesviridae</taxon>
        <taxon>Alphaherpesvirinae</taxon>
        <taxon>Iltovirus</taxon>
        <taxon>Iltovirus cacatuidalpha2</taxon>
    </lineage>
</organism>
<feature type="domain" description="Helicase ATP-binding" evidence="9">
    <location>
        <begin position="67"/>
        <end position="232"/>
    </location>
</feature>
<protein>
    <recommendedName>
        <fullName evidence="2">Replication origin-binding protein</fullName>
    </recommendedName>
    <alternativeName>
        <fullName evidence="8">OriBP</fullName>
    </alternativeName>
</protein>
<dbReference type="GeneID" id="80540318"/>
<evidence type="ECO:0000256" key="2">
    <source>
        <dbReference type="ARBA" id="ARBA00014069"/>
    </source>
</evidence>
<evidence type="ECO:0000259" key="9">
    <source>
        <dbReference type="PROSITE" id="PS51192"/>
    </source>
</evidence>
<proteinExistence type="inferred from homology"/>
<accession>A0A5B9R2J1</accession>
<dbReference type="InterPro" id="IPR027417">
    <property type="entry name" value="P-loop_NTPase"/>
</dbReference>
<dbReference type="SUPFAM" id="SSF52540">
    <property type="entry name" value="P-loop containing nucleoside triphosphate hydrolases"/>
    <property type="match status" value="1"/>
</dbReference>
<keyword evidence="4" id="KW-0547">Nucleotide-binding</keyword>
<dbReference type="Proteomes" id="UP001144437">
    <property type="component" value="Segment"/>
</dbReference>
<dbReference type="KEGG" id="vg:80540318"/>
<keyword evidence="6" id="KW-0238">DNA-binding</keyword>
<dbReference type="InterPro" id="IPR014001">
    <property type="entry name" value="Helicase_ATP-bd"/>
</dbReference>
<dbReference type="RefSeq" id="YP_010801607.1">
    <property type="nucleotide sequence ID" value="NC_076966.1"/>
</dbReference>
<keyword evidence="3" id="KW-0235">DNA replication</keyword>
<name>A0A5B9R2J1_9ALPH</name>
<sequence>MLIGRQMSKNSASLEMVHDREDCTFLSPSIEIARRLYGCDLCERLLSNPRMAGLSLDRQHGHPITFPLPLRTKPVLIARAPMGSGKTTALIDWLTGFLDTDDRSAVIVSCRRSFTNSLSRRFQRDGLTGFTTYLDSNQYVLADVTHRRLMVQLESLQRVSEALLDRYDVLVIDEVMSILAQFFSPTMRRLRLVDALFSSLLRRCKHIIAMDATINLTLIELLADIRGPENIHVVVNDFVSRGFANRECVIMNSLGASMAFEIIRSHQTNINRDEDAVTTSSGSCADVTEDIDEEVSIDGSFFHELHGRLARGENVCVFSSTLAFSRIVAFFCAEIIGKKGVLLLNSTSQITDTTYWNRYKVVVYTTVVTVGLSFDDFHFHSMFAFVKPSIHGPDMMAVYQAIGRVRKLIHDKLFMYLDLSGANGGTTFTPMLLNIELGPPSIWSPEISIPTNLMCLRFKERCSGALLDHQTTLFSKFKTKHYLERSTLTSANDSFSLLHTLLSNNHIAIKVRKGCHEEQLNARTVDEWGGFLARLRADAFSNKSYIKYIAKTADEYEQTSTAPNLMTTSPSDEETILLLSECVAARKFMDRFFGLRGAIDDYEEPILTLLKNIGECPAMALHLVNSAVVEAGCACDIDEWLAIDLAVKQHPIGGSYFDHWLDYYLNEPLVLLKHGRPEETPVASQPGLCGWKSLLRTCINIARQIGWRPAKWDDNKELDVVIIVRAMESALEAGLGKFALEYMRLNFTEPSWITAPIRNLQRLLEGQLSGRRTSKQNICPAIGIFKTLWAELFGVRAIKSQRTFPGSARMKNLRKENLVSLLNQVGVSYPENASHRVLYALLKEHKHLFGESNRLLLRTPDWMGHLAGNKPNLND</sequence>
<dbReference type="Pfam" id="PF02399">
    <property type="entry name" value="Herpes_ori_bp"/>
    <property type="match status" value="1"/>
</dbReference>
<evidence type="ECO:0000256" key="3">
    <source>
        <dbReference type="ARBA" id="ARBA00022705"/>
    </source>
</evidence>
<dbReference type="EMBL" id="MK360902">
    <property type="protein sequence ID" value="QEG54044.1"/>
    <property type="molecule type" value="Genomic_DNA"/>
</dbReference>
<dbReference type="GO" id="GO:0005524">
    <property type="term" value="F:ATP binding"/>
    <property type="evidence" value="ECO:0007669"/>
    <property type="project" value="UniProtKB-KW"/>
</dbReference>
<dbReference type="PROSITE" id="PS51192">
    <property type="entry name" value="HELICASE_ATP_BIND_1"/>
    <property type="match status" value="1"/>
</dbReference>
<reference evidence="10" key="1">
    <citation type="journal article" date="2019" name="Vet. Microbiol.">
        <title>Disease surveillance in wild Victorian cacatuids reveals co-infection with multiple agents and detection of novel avian viruses.</title>
        <authorList>
            <person name="Sutherland M."/>
            <person name="Sarker S."/>
            <person name="Vaz P.K."/>
            <person name="Legione A.R."/>
            <person name="Devlin J.M."/>
            <person name="Macwhirter P.L."/>
            <person name="Whiteley P.L."/>
            <person name="Raidal S.R."/>
        </authorList>
    </citation>
    <scope>NUCLEOTIDE SEQUENCE</scope>
    <source>
        <strain evidence="10">97-0001</strain>
    </source>
</reference>
<evidence type="ECO:0000256" key="8">
    <source>
        <dbReference type="ARBA" id="ARBA00031715"/>
    </source>
</evidence>